<dbReference type="OrthoDB" id="7064118at2"/>
<dbReference type="AlphaFoldDB" id="A0A0N8WGC9"/>
<dbReference type="EMBL" id="LCTZ01000002">
    <property type="protein sequence ID" value="KQC31147.1"/>
    <property type="molecule type" value="Genomic_DNA"/>
</dbReference>
<reference evidence="1 2" key="1">
    <citation type="submission" date="2015-04" db="EMBL/GenBank/DDBJ databases">
        <title>Complete genome of flavobacterium.</title>
        <authorList>
            <person name="Kwon Y.M."/>
            <person name="Kim S.-J."/>
        </authorList>
    </citation>
    <scope>NUCLEOTIDE SEQUENCE [LARGE SCALE GENOMIC DNA]</scope>
    <source>
        <strain evidence="1 2">DK169</strain>
    </source>
</reference>
<dbReference type="PATRIC" id="fig|1547436.3.peg.3205"/>
<comment type="caution">
    <text evidence="1">The sequence shown here is derived from an EMBL/GenBank/DDBJ whole genome shotgun (WGS) entry which is preliminary data.</text>
</comment>
<sequence length="202" mass="22625">MDRTIAIITGDIINSRKATPEVWLPYLKKALNTYGKEPLQWEIYRGDSFQLETSPEKALEAAIHIKSCLKQKKGIDVRMGIGLGEKEYSSEKITESNGSAFIRSGECFENLKKQTLALKSGSESFDTPINLMLQLASLSMDNWLPATSRIVKTALEHPKANQKELAASLEKSQSNISEALIRAGFDEVQKLIQFYKTQLTQL</sequence>
<protein>
    <submittedName>
        <fullName evidence="1">Regulatory protein MarR</fullName>
    </submittedName>
</protein>
<organism evidence="1 2">
    <name type="scientific">Flagellimonas eckloniae</name>
    <dbReference type="NCBI Taxonomy" id="346185"/>
    <lineage>
        <taxon>Bacteria</taxon>
        <taxon>Pseudomonadati</taxon>
        <taxon>Bacteroidota</taxon>
        <taxon>Flavobacteriia</taxon>
        <taxon>Flavobacteriales</taxon>
        <taxon>Flavobacteriaceae</taxon>
        <taxon>Flagellimonas</taxon>
    </lineage>
</organism>
<name>A0A0N8WGC9_9FLAO</name>
<evidence type="ECO:0000313" key="1">
    <source>
        <dbReference type="EMBL" id="KQC31147.1"/>
    </source>
</evidence>
<gene>
    <name evidence="1" type="ORF">AAY42_15540</name>
</gene>
<dbReference type="STRING" id="346185.AAY42_15540"/>
<accession>A0A0N8WGC9</accession>
<evidence type="ECO:0000313" key="2">
    <source>
        <dbReference type="Proteomes" id="UP000050827"/>
    </source>
</evidence>
<dbReference type="Proteomes" id="UP000050827">
    <property type="component" value="Unassembled WGS sequence"/>
</dbReference>
<dbReference type="RefSeq" id="WP_055396858.1">
    <property type="nucleotide sequence ID" value="NZ_LCTZ01000002.1"/>
</dbReference>
<proteinExistence type="predicted"/>
<keyword evidence="2" id="KW-1185">Reference proteome</keyword>